<dbReference type="SMART" id="SM00342">
    <property type="entry name" value="HTH_ARAC"/>
    <property type="match status" value="1"/>
</dbReference>
<dbReference type="InterPro" id="IPR018062">
    <property type="entry name" value="HTH_AraC-typ_CS"/>
</dbReference>
<dbReference type="GO" id="GO:0003700">
    <property type="term" value="F:DNA-binding transcription factor activity"/>
    <property type="evidence" value="ECO:0007669"/>
    <property type="project" value="InterPro"/>
</dbReference>
<keyword evidence="1" id="KW-0805">Transcription regulation</keyword>
<reference evidence="5" key="1">
    <citation type="submission" date="2018-06" db="EMBL/GenBank/DDBJ databases">
        <authorList>
            <person name="Zhirakovskaya E."/>
        </authorList>
    </citation>
    <scope>NUCLEOTIDE SEQUENCE</scope>
</reference>
<dbReference type="PANTHER" id="PTHR46796">
    <property type="entry name" value="HTH-TYPE TRANSCRIPTIONAL ACTIVATOR RHAS-RELATED"/>
    <property type="match status" value="1"/>
</dbReference>
<dbReference type="GO" id="GO:0043565">
    <property type="term" value="F:sequence-specific DNA binding"/>
    <property type="evidence" value="ECO:0007669"/>
    <property type="project" value="InterPro"/>
</dbReference>
<keyword evidence="3" id="KW-0804">Transcription</keyword>
<organism evidence="5">
    <name type="scientific">hydrothermal vent metagenome</name>
    <dbReference type="NCBI Taxonomy" id="652676"/>
    <lineage>
        <taxon>unclassified sequences</taxon>
        <taxon>metagenomes</taxon>
        <taxon>ecological metagenomes</taxon>
    </lineage>
</organism>
<keyword evidence="2" id="KW-0238">DNA-binding</keyword>
<dbReference type="AlphaFoldDB" id="A0A3B0WU49"/>
<dbReference type="PANTHER" id="PTHR46796:SF7">
    <property type="entry name" value="ARAC FAMILY TRANSCRIPTIONAL REGULATOR"/>
    <property type="match status" value="1"/>
</dbReference>
<evidence type="ECO:0000256" key="1">
    <source>
        <dbReference type="ARBA" id="ARBA00023015"/>
    </source>
</evidence>
<dbReference type="PROSITE" id="PS01124">
    <property type="entry name" value="HTH_ARAC_FAMILY_2"/>
    <property type="match status" value="1"/>
</dbReference>
<protein>
    <recommendedName>
        <fullName evidence="4">HTH araC/xylS-type domain-containing protein</fullName>
    </recommendedName>
</protein>
<evidence type="ECO:0000256" key="3">
    <source>
        <dbReference type="ARBA" id="ARBA00023163"/>
    </source>
</evidence>
<dbReference type="SUPFAM" id="SSF46689">
    <property type="entry name" value="Homeodomain-like"/>
    <property type="match status" value="2"/>
</dbReference>
<feature type="domain" description="HTH araC/xylS-type" evidence="4">
    <location>
        <begin position="233"/>
        <end position="331"/>
    </location>
</feature>
<dbReference type="PROSITE" id="PS00041">
    <property type="entry name" value="HTH_ARAC_FAMILY_1"/>
    <property type="match status" value="1"/>
</dbReference>
<dbReference type="InterPro" id="IPR009057">
    <property type="entry name" value="Homeodomain-like_sf"/>
</dbReference>
<evidence type="ECO:0000259" key="4">
    <source>
        <dbReference type="PROSITE" id="PS01124"/>
    </source>
</evidence>
<dbReference type="InterPro" id="IPR018060">
    <property type="entry name" value="HTH_AraC"/>
</dbReference>
<dbReference type="Pfam" id="PF12852">
    <property type="entry name" value="Cupin_6"/>
    <property type="match status" value="1"/>
</dbReference>
<dbReference type="Pfam" id="PF12833">
    <property type="entry name" value="HTH_18"/>
    <property type="match status" value="1"/>
</dbReference>
<accession>A0A3B0WU49</accession>
<dbReference type="EMBL" id="UOFG01000087">
    <property type="protein sequence ID" value="VAW59525.1"/>
    <property type="molecule type" value="Genomic_DNA"/>
</dbReference>
<dbReference type="InterPro" id="IPR020449">
    <property type="entry name" value="Tscrpt_reg_AraC-type_HTH"/>
</dbReference>
<dbReference type="PRINTS" id="PR00032">
    <property type="entry name" value="HTHARAC"/>
</dbReference>
<dbReference type="InterPro" id="IPR032783">
    <property type="entry name" value="AraC_lig"/>
</dbReference>
<evidence type="ECO:0000256" key="2">
    <source>
        <dbReference type="ARBA" id="ARBA00023125"/>
    </source>
</evidence>
<sequence length="345" mass="38482">MAKTPENNAKTTEITGKNDVFNDVLSSLKITGSVLLNEDYVSPWAVSIPQGKDLPGSGQNTHVAAFHLVRRGVIEIELENGSREIVCEGELVVCFSASAHTLSQGKGVSPRPFMQIMQEGENIFKPDKETFAQSASLICGTFMLHNTFLNPLFESLPPLLKVTKKQGNYYDVSTTATIIELLQKEIDQYSCAHGFIIARYLELLCAKTIQQYTRNLPSNRSGWLQAIKDPLISQLISDIHLHPANSWSVKEMAKRVALSPSRFAARFSNAMGAAPMSYVTQWRIYQAIKLLNDTRDSVEQISLQTGYENVAAFGRAFKRNTGISPGKWRKERGADISRLKRRSRV</sequence>
<evidence type="ECO:0000313" key="5">
    <source>
        <dbReference type="EMBL" id="VAW59525.1"/>
    </source>
</evidence>
<proteinExistence type="predicted"/>
<gene>
    <name evidence="5" type="ORF">MNBD_GAMMA11-2908</name>
</gene>
<dbReference type="Gene3D" id="1.10.10.60">
    <property type="entry name" value="Homeodomain-like"/>
    <property type="match status" value="2"/>
</dbReference>
<dbReference type="InterPro" id="IPR050204">
    <property type="entry name" value="AraC_XylS_family_regulators"/>
</dbReference>
<name>A0A3B0WU49_9ZZZZ</name>